<dbReference type="GO" id="GO:0005829">
    <property type="term" value="C:cytosol"/>
    <property type="evidence" value="ECO:0007669"/>
    <property type="project" value="TreeGrafter"/>
</dbReference>
<evidence type="ECO:0000313" key="5">
    <source>
        <dbReference type="EMBL" id="ELU44220.1"/>
    </source>
</evidence>
<dbReference type="GO" id="GO:0004843">
    <property type="term" value="F:cysteine-type deubiquitinase activity"/>
    <property type="evidence" value="ECO:0007669"/>
    <property type="project" value="InterPro"/>
</dbReference>
<keyword evidence="5" id="KW-0808">Transferase</keyword>
<dbReference type="Pfam" id="PF00755">
    <property type="entry name" value="Carn_acyltransf"/>
    <property type="match status" value="1"/>
</dbReference>
<feature type="compositionally biased region" description="Basic and acidic residues" evidence="2">
    <location>
        <begin position="436"/>
        <end position="453"/>
    </location>
</feature>
<dbReference type="GO" id="GO:0071108">
    <property type="term" value="P:protein K48-linked deubiquitination"/>
    <property type="evidence" value="ECO:0007669"/>
    <property type="project" value="TreeGrafter"/>
</dbReference>
<feature type="compositionally biased region" description="Low complexity" evidence="2">
    <location>
        <begin position="38"/>
        <end position="47"/>
    </location>
</feature>
<keyword evidence="6" id="KW-1185">Reference proteome</keyword>
<dbReference type="GO" id="GO:0016746">
    <property type="term" value="F:acyltransferase activity"/>
    <property type="evidence" value="ECO:0007669"/>
    <property type="project" value="UniProtKB-KW"/>
</dbReference>
<comment type="caution">
    <text evidence="5">The sequence shown here is derived from an EMBL/GenBank/DDBJ whole genome shotgun (WGS) entry which is preliminary data.</text>
</comment>
<name>L8X1W8_THACA</name>
<dbReference type="PANTHER" id="PTHR18063:SF6">
    <property type="entry name" value="UBIQUITIN CARBOXYL-TERMINAL HYDROLASE"/>
    <property type="match status" value="1"/>
</dbReference>
<dbReference type="AlphaFoldDB" id="L8X1W8"/>
<gene>
    <name evidence="5" type="ORF">AG1IA_01741</name>
</gene>
<dbReference type="GO" id="GO:0071944">
    <property type="term" value="C:cell periphery"/>
    <property type="evidence" value="ECO:0007669"/>
    <property type="project" value="TreeGrafter"/>
</dbReference>
<evidence type="ECO:0000256" key="2">
    <source>
        <dbReference type="SAM" id="MobiDB-lite"/>
    </source>
</evidence>
<dbReference type="Proteomes" id="UP000011668">
    <property type="component" value="Unassembled WGS sequence"/>
</dbReference>
<feature type="region of interest" description="Disordered" evidence="2">
    <location>
        <begin position="1"/>
        <end position="53"/>
    </location>
</feature>
<evidence type="ECO:0000313" key="6">
    <source>
        <dbReference type="Proteomes" id="UP000011668"/>
    </source>
</evidence>
<dbReference type="STRING" id="983506.L8X1W8"/>
<dbReference type="InterPro" id="IPR042572">
    <property type="entry name" value="Carn_acyl_trans_N"/>
</dbReference>
<dbReference type="SUPFAM" id="SSF52777">
    <property type="entry name" value="CoA-dependent acyltransferases"/>
    <property type="match status" value="1"/>
</dbReference>
<dbReference type="EMBL" id="AFRT01000381">
    <property type="protein sequence ID" value="ELU44220.1"/>
    <property type="molecule type" value="Genomic_DNA"/>
</dbReference>
<dbReference type="Gene3D" id="1.10.275.20">
    <property type="entry name" value="Choline/Carnitine o-acyltransferase"/>
    <property type="match status" value="1"/>
</dbReference>
<feature type="domain" description="Choline/carnitine acyltransferase" evidence="3">
    <location>
        <begin position="560"/>
        <end position="624"/>
    </location>
</feature>
<reference evidence="5 6" key="1">
    <citation type="journal article" date="2013" name="Nat. Commun.">
        <title>The evolution and pathogenic mechanisms of the rice sheath blight pathogen.</title>
        <authorList>
            <person name="Zheng A."/>
            <person name="Lin R."/>
            <person name="Xu L."/>
            <person name="Qin P."/>
            <person name="Tang C."/>
            <person name="Ai P."/>
            <person name="Zhang D."/>
            <person name="Liu Y."/>
            <person name="Sun Z."/>
            <person name="Feng H."/>
            <person name="Wang Y."/>
            <person name="Chen Y."/>
            <person name="Liang X."/>
            <person name="Fu R."/>
            <person name="Li Q."/>
            <person name="Zhang J."/>
            <person name="Yu X."/>
            <person name="Xie Z."/>
            <person name="Ding L."/>
            <person name="Guan P."/>
            <person name="Tang J."/>
            <person name="Liang Y."/>
            <person name="Wang S."/>
            <person name="Deng Q."/>
            <person name="Li S."/>
            <person name="Zhu J."/>
            <person name="Wang L."/>
            <person name="Liu H."/>
            <person name="Li P."/>
        </authorList>
    </citation>
    <scope>NUCLEOTIDE SEQUENCE [LARGE SCALE GENOMIC DNA]</scope>
    <source>
        <strain evidence="6">AG-1 IA</strain>
    </source>
</reference>
<dbReference type="Pfam" id="PF04424">
    <property type="entry name" value="MINDY_DUB"/>
    <property type="match status" value="1"/>
</dbReference>
<organism evidence="5 6">
    <name type="scientific">Thanatephorus cucumeris (strain AG1-IA)</name>
    <name type="common">Rice sheath blight fungus</name>
    <name type="synonym">Rhizoctonia solani</name>
    <dbReference type="NCBI Taxonomy" id="983506"/>
    <lineage>
        <taxon>Eukaryota</taxon>
        <taxon>Fungi</taxon>
        <taxon>Dikarya</taxon>
        <taxon>Basidiomycota</taxon>
        <taxon>Agaricomycotina</taxon>
        <taxon>Agaricomycetes</taxon>
        <taxon>Cantharellales</taxon>
        <taxon>Ceratobasidiaceae</taxon>
        <taxon>Rhizoctonia</taxon>
        <taxon>Rhizoctonia solani AG-1</taxon>
    </lineage>
</organism>
<dbReference type="OrthoDB" id="10261212at2759"/>
<dbReference type="InterPro" id="IPR007518">
    <property type="entry name" value="MINDY"/>
</dbReference>
<dbReference type="InterPro" id="IPR039551">
    <property type="entry name" value="Cho/carn_acyl_trans"/>
</dbReference>
<evidence type="ECO:0000256" key="1">
    <source>
        <dbReference type="ARBA" id="ARBA00023315"/>
    </source>
</evidence>
<proteinExistence type="predicted"/>
<protein>
    <submittedName>
        <fullName evidence="5">Choline/Carnitine o-acyltransferase domain-containing protein</fullName>
    </submittedName>
</protein>
<evidence type="ECO:0000259" key="4">
    <source>
        <dbReference type="Pfam" id="PF04424"/>
    </source>
</evidence>
<keyword evidence="1 5" id="KW-0012">Acyltransferase</keyword>
<accession>L8X1W8</accession>
<dbReference type="HOGENOM" id="CLU_430939_0_0_1"/>
<sequence length="635" mass="71040">MTAVEPQTERRPEPQYTQPERAPNTPVQVTPSEPASPPQQQRQAQHAEAARRSEVDVWQLKELQWPPDDETRPMIKIITQNENGPCGLIALCELPTLRGTRNTANDPKNGRALGVFIKWANGVKIKLTRLFSYEYLAGLIADHILASPLLDPTSDDLTKALTTLPHTQRGMDLNPVFTNLSAFSISPSSTTHAPTLFNLSRVRLVHGWLVDPQSPSYAALDKVRDYDAAVNLIVSCDSLMGGRMVESVGGAAAGTGESAKTDVDAPANDEHRRMIEEAFLVRDFLEANPTQLTYHGLESLFSAMHARELVCLFRNSHLGVLYKRVDENGHESLWTLVTDANFANEGAIAWEVRSLCDIDGAGSVFVDSRFRPANTAGGDYAGHTADQILREQAQVEALANEASEYVSSLPLPECKLTLRFTSFEIAQQLQAEEEEQERRRIAAEERRRREQHSGRQPVYSPQHQQPPAGQMASMRISDQHLTAEQLADAGKKTKKDKDCDRYRSGASRLLNPQLEMFTLRRAIAYTPSFVPRHSRMFALYAPLRSERTPTFANQRGLQKLPVPRLRPTLDRYLKSLEPLIAESGHNVELEMQKRARMAEEFEHGIGKLAQARLIGKRTWLGVVWCGVDILTILHD</sequence>
<feature type="region of interest" description="Disordered" evidence="2">
    <location>
        <begin position="431"/>
        <end position="472"/>
    </location>
</feature>
<dbReference type="GO" id="GO:0016807">
    <property type="term" value="F:cysteine-type carboxypeptidase activity"/>
    <property type="evidence" value="ECO:0007669"/>
    <property type="project" value="TreeGrafter"/>
</dbReference>
<dbReference type="GO" id="GO:1990380">
    <property type="term" value="F:K48-linked deubiquitinase activity"/>
    <property type="evidence" value="ECO:0007669"/>
    <property type="project" value="InterPro"/>
</dbReference>
<evidence type="ECO:0000259" key="3">
    <source>
        <dbReference type="Pfam" id="PF00755"/>
    </source>
</evidence>
<dbReference type="InterPro" id="IPR033979">
    <property type="entry name" value="MINDY_domain"/>
</dbReference>
<feature type="domain" description="MINDY deubiquitinase" evidence="4">
    <location>
        <begin position="57"/>
        <end position="370"/>
    </location>
</feature>
<dbReference type="PANTHER" id="PTHR18063">
    <property type="entry name" value="NF-E2 INDUCIBLE PROTEIN"/>
    <property type="match status" value="1"/>
</dbReference>